<evidence type="ECO:0000256" key="3">
    <source>
        <dbReference type="ARBA" id="ARBA00022801"/>
    </source>
</evidence>
<dbReference type="InterPro" id="IPR016071">
    <property type="entry name" value="Staphylococal_nuclease_OB-fold"/>
</dbReference>
<dbReference type="Gene3D" id="2.40.50.90">
    <property type="match status" value="1"/>
</dbReference>
<dbReference type="EMBL" id="CP089977">
    <property type="protein sequence ID" value="UXZ05258.1"/>
    <property type="molecule type" value="Genomic_DNA"/>
</dbReference>
<dbReference type="SUPFAM" id="SSF50199">
    <property type="entry name" value="Staphylococcal nuclease"/>
    <property type="match status" value="1"/>
</dbReference>
<keyword evidence="2" id="KW-0255">Endonuclease</keyword>
<keyword evidence="5" id="KW-1133">Transmembrane helix</keyword>
<sequence length="274" mass="30642">MARKPLRPPPAKSTLSSTLNHIVRWLIGVLFIVFGITLSVVNLGAAALWLIAGLVLLPPMAKYFTLSSAKLYLTSLSLMMVGLLVAVIDGVNKQSDKTVLDTIQELGTTLQTTAPPKSSPSKTTQTSNPKTNHKTHKNSIHCRIVKVSDGDTATCLSDDKTQLRIRLWQIDAPEKGQPFGNAAKQALAELIFDKQVMLNISSTDKYGRYVGEIFVGQQNVNKQMVKIGMAWAYREYLKDDNYLRLEQDARRQRLGLWIDKNPVYPSDFRKQKQN</sequence>
<keyword evidence="5" id="KW-0812">Transmembrane</keyword>
<keyword evidence="1" id="KW-0540">Nuclease</keyword>
<dbReference type="PROSITE" id="PS01284">
    <property type="entry name" value="TNASE_2"/>
    <property type="match status" value="1"/>
</dbReference>
<dbReference type="RefSeq" id="WP_263076756.1">
    <property type="nucleotide sequence ID" value="NZ_CP089977.1"/>
</dbReference>
<dbReference type="PANTHER" id="PTHR12302:SF3">
    <property type="entry name" value="SERINE_THREONINE-PROTEIN KINASE 31"/>
    <property type="match status" value="1"/>
</dbReference>
<feature type="transmembrane region" description="Helical" evidence="5">
    <location>
        <begin position="69"/>
        <end position="88"/>
    </location>
</feature>
<dbReference type="PANTHER" id="PTHR12302">
    <property type="entry name" value="EBNA2 BINDING PROTEIN P100"/>
    <property type="match status" value="1"/>
</dbReference>
<dbReference type="InterPro" id="IPR002071">
    <property type="entry name" value="Thermonucl_AS"/>
</dbReference>
<dbReference type="SMART" id="SM00318">
    <property type="entry name" value="SNc"/>
    <property type="match status" value="1"/>
</dbReference>
<evidence type="ECO:0000256" key="5">
    <source>
        <dbReference type="SAM" id="Phobius"/>
    </source>
</evidence>
<reference evidence="7" key="1">
    <citation type="submission" date="2021-12" db="EMBL/GenBank/DDBJ databases">
        <title>taxonomy of Moraxella sp. ZY201224.</title>
        <authorList>
            <person name="Li F."/>
        </authorList>
    </citation>
    <scope>NUCLEOTIDE SEQUENCE</scope>
    <source>
        <strain evidence="7">ZY201224</strain>
    </source>
</reference>
<keyword evidence="8" id="KW-1185">Reference proteome</keyword>
<keyword evidence="5" id="KW-0472">Membrane</keyword>
<evidence type="ECO:0000256" key="2">
    <source>
        <dbReference type="ARBA" id="ARBA00022759"/>
    </source>
</evidence>
<dbReference type="PROSITE" id="PS50830">
    <property type="entry name" value="TNASE_3"/>
    <property type="match status" value="1"/>
</dbReference>
<gene>
    <name evidence="7" type="ORF">LU297_02050</name>
</gene>
<feature type="transmembrane region" description="Helical" evidence="5">
    <location>
        <begin position="25"/>
        <end position="57"/>
    </location>
</feature>
<protein>
    <submittedName>
        <fullName evidence="7">Thermonuclease family protein</fullName>
    </submittedName>
</protein>
<feature type="domain" description="TNase-like" evidence="6">
    <location>
        <begin position="138"/>
        <end position="259"/>
    </location>
</feature>
<evidence type="ECO:0000256" key="1">
    <source>
        <dbReference type="ARBA" id="ARBA00022722"/>
    </source>
</evidence>
<evidence type="ECO:0000313" key="8">
    <source>
        <dbReference type="Proteomes" id="UP001063782"/>
    </source>
</evidence>
<evidence type="ECO:0000259" key="6">
    <source>
        <dbReference type="PROSITE" id="PS50830"/>
    </source>
</evidence>
<feature type="region of interest" description="Disordered" evidence="4">
    <location>
        <begin position="110"/>
        <end position="136"/>
    </location>
</feature>
<dbReference type="InterPro" id="IPR035437">
    <property type="entry name" value="SNase_OB-fold_sf"/>
</dbReference>
<dbReference type="Proteomes" id="UP001063782">
    <property type="component" value="Chromosome"/>
</dbReference>
<evidence type="ECO:0000313" key="7">
    <source>
        <dbReference type="EMBL" id="UXZ05258.1"/>
    </source>
</evidence>
<accession>A0ABY6F5D3</accession>
<feature type="compositionally biased region" description="Low complexity" evidence="4">
    <location>
        <begin position="111"/>
        <end position="130"/>
    </location>
</feature>
<organism evidence="7 8">
    <name type="scientific">Moraxella nasicaprae</name>
    <dbReference type="NCBI Taxonomy" id="2904122"/>
    <lineage>
        <taxon>Bacteria</taxon>
        <taxon>Pseudomonadati</taxon>
        <taxon>Pseudomonadota</taxon>
        <taxon>Gammaproteobacteria</taxon>
        <taxon>Moraxellales</taxon>
        <taxon>Moraxellaceae</taxon>
        <taxon>Moraxella</taxon>
    </lineage>
</organism>
<keyword evidence="3" id="KW-0378">Hydrolase</keyword>
<name>A0ABY6F5D3_9GAMM</name>
<proteinExistence type="predicted"/>
<dbReference type="Pfam" id="PF00565">
    <property type="entry name" value="SNase"/>
    <property type="match status" value="1"/>
</dbReference>
<evidence type="ECO:0000256" key="4">
    <source>
        <dbReference type="SAM" id="MobiDB-lite"/>
    </source>
</evidence>